<dbReference type="Proteomes" id="UP000824120">
    <property type="component" value="Chromosome 4"/>
</dbReference>
<keyword evidence="3" id="KW-1185">Reference proteome</keyword>
<sequence>MEINDGVSHRIGALWIWVIFGVLCDKNMPPKLTDKVRVAFVVDKIRNTRLSNVTEMIATANHSRIHKK</sequence>
<feature type="chain" id="PRO_5039941912" evidence="1">
    <location>
        <begin position="25"/>
        <end position="68"/>
    </location>
</feature>
<keyword evidence="1" id="KW-0732">Signal</keyword>
<evidence type="ECO:0000313" key="2">
    <source>
        <dbReference type="EMBL" id="KAG5611508.1"/>
    </source>
</evidence>
<dbReference type="EMBL" id="JACXVP010000004">
    <property type="protein sequence ID" value="KAG5611508.1"/>
    <property type="molecule type" value="Genomic_DNA"/>
</dbReference>
<evidence type="ECO:0000256" key="1">
    <source>
        <dbReference type="SAM" id="SignalP"/>
    </source>
</evidence>
<gene>
    <name evidence="2" type="ORF">H5410_022789</name>
</gene>
<comment type="caution">
    <text evidence="2">The sequence shown here is derived from an EMBL/GenBank/DDBJ whole genome shotgun (WGS) entry which is preliminary data.</text>
</comment>
<feature type="signal peptide" evidence="1">
    <location>
        <begin position="1"/>
        <end position="24"/>
    </location>
</feature>
<evidence type="ECO:0000313" key="3">
    <source>
        <dbReference type="Proteomes" id="UP000824120"/>
    </source>
</evidence>
<proteinExistence type="predicted"/>
<protein>
    <submittedName>
        <fullName evidence="2">Uncharacterized protein</fullName>
    </submittedName>
</protein>
<name>A0A9J5ZIN3_SOLCO</name>
<dbReference type="AlphaFoldDB" id="A0A9J5ZIN3"/>
<organism evidence="2 3">
    <name type="scientific">Solanum commersonii</name>
    <name type="common">Commerson's wild potato</name>
    <name type="synonym">Commerson's nightshade</name>
    <dbReference type="NCBI Taxonomy" id="4109"/>
    <lineage>
        <taxon>Eukaryota</taxon>
        <taxon>Viridiplantae</taxon>
        <taxon>Streptophyta</taxon>
        <taxon>Embryophyta</taxon>
        <taxon>Tracheophyta</taxon>
        <taxon>Spermatophyta</taxon>
        <taxon>Magnoliopsida</taxon>
        <taxon>eudicotyledons</taxon>
        <taxon>Gunneridae</taxon>
        <taxon>Pentapetalae</taxon>
        <taxon>asterids</taxon>
        <taxon>lamiids</taxon>
        <taxon>Solanales</taxon>
        <taxon>Solanaceae</taxon>
        <taxon>Solanoideae</taxon>
        <taxon>Solaneae</taxon>
        <taxon>Solanum</taxon>
    </lineage>
</organism>
<accession>A0A9J5ZIN3</accession>
<reference evidence="2 3" key="1">
    <citation type="submission" date="2020-09" db="EMBL/GenBank/DDBJ databases">
        <title>De no assembly of potato wild relative species, Solanum commersonii.</title>
        <authorList>
            <person name="Cho K."/>
        </authorList>
    </citation>
    <scope>NUCLEOTIDE SEQUENCE [LARGE SCALE GENOMIC DNA]</scope>
    <source>
        <strain evidence="2">LZ3.2</strain>
        <tissue evidence="2">Leaf</tissue>
    </source>
</reference>